<dbReference type="Proteomes" id="UP000419017">
    <property type="component" value="Unassembled WGS sequence"/>
</dbReference>
<evidence type="ECO:0000313" key="1">
    <source>
        <dbReference type="EMBL" id="VWL85624.1"/>
    </source>
</evidence>
<sequence>MKRENVEKYLGEIVKIKYPYKLASFISYKNKKYDYKISNKAFRIGRITDLHDEYIILNRAVRIKISEIEKLKKYEYRNDIIDNKLISPIGEFKVYLDGIEVNYEVVPIEKTIRTINTDGMYCVKVNIEPDEKRHRISFGINNLDEKKLDIWDEADERLEILNYENQYIHLAVGLNSESITLNQTEEEYFRYYGIDYIVDELGYEITENTKTKEYFFGVAYIFGSYSEEVFLGVEPVKSEYYISKKILANCGKLTLENEKRIICFENGKIMDVIDNYIA</sequence>
<protein>
    <submittedName>
        <fullName evidence="1">Uncharacterized protein</fullName>
    </submittedName>
</protein>
<dbReference type="AlphaFoldDB" id="A0A6I8MDW0"/>
<dbReference type="EMBL" id="CABWIB010000001">
    <property type="protein sequence ID" value="VWL85624.1"/>
    <property type="molecule type" value="Genomic_DNA"/>
</dbReference>
<name>A0A6I8MDW0_9FUSO</name>
<evidence type="ECO:0000313" key="2">
    <source>
        <dbReference type="Proteomes" id="UP000419017"/>
    </source>
</evidence>
<organism evidence="1 2">
    <name type="scientific">Oceanivirga miroungae</name>
    <dbReference type="NCBI Taxonomy" id="1130046"/>
    <lineage>
        <taxon>Bacteria</taxon>
        <taxon>Fusobacteriati</taxon>
        <taxon>Fusobacteriota</taxon>
        <taxon>Fusobacteriia</taxon>
        <taxon>Fusobacteriales</taxon>
        <taxon>Leptotrichiaceae</taxon>
        <taxon>Oceanivirga</taxon>
    </lineage>
</organism>
<gene>
    <name evidence="1" type="ORF">OMES3154_00909</name>
</gene>
<accession>A0A6I8MDW0</accession>
<proteinExistence type="predicted"/>
<dbReference type="RefSeq" id="WP_156683603.1">
    <property type="nucleotide sequence ID" value="NZ_CABWIB010000001.1"/>
</dbReference>
<keyword evidence="2" id="KW-1185">Reference proteome</keyword>
<reference evidence="1 2" key="1">
    <citation type="submission" date="2019-10" db="EMBL/GenBank/DDBJ databases">
        <authorList>
            <person name="Blom J."/>
        </authorList>
    </citation>
    <scope>NUCLEOTIDE SEQUENCE [LARGE SCALE GENOMIC DNA]</scope>
    <source>
        <strain evidence="1 2">ES3154-GLU</strain>
    </source>
</reference>